<dbReference type="Pfam" id="PF03478">
    <property type="entry name" value="Beta-prop_KIB1-4"/>
    <property type="match status" value="1"/>
</dbReference>
<evidence type="ECO:0000313" key="2">
    <source>
        <dbReference type="Proteomes" id="UP000694864"/>
    </source>
</evidence>
<accession>A0ABM0WPC8</accession>
<protein>
    <submittedName>
        <fullName evidence="3">Probable F-box protein At1g65740</fullName>
    </submittedName>
</protein>
<dbReference type="PANTHER" id="PTHR47123:SF25">
    <property type="entry name" value="F-BOX PROTEIN"/>
    <property type="match status" value="1"/>
</dbReference>
<organism evidence="2 3">
    <name type="scientific">Camelina sativa</name>
    <name type="common">False flax</name>
    <name type="synonym">Myagrum sativum</name>
    <dbReference type="NCBI Taxonomy" id="90675"/>
    <lineage>
        <taxon>Eukaryota</taxon>
        <taxon>Viridiplantae</taxon>
        <taxon>Streptophyta</taxon>
        <taxon>Embryophyta</taxon>
        <taxon>Tracheophyta</taxon>
        <taxon>Spermatophyta</taxon>
        <taxon>Magnoliopsida</taxon>
        <taxon>eudicotyledons</taxon>
        <taxon>Gunneridae</taxon>
        <taxon>Pentapetalae</taxon>
        <taxon>rosids</taxon>
        <taxon>malvids</taxon>
        <taxon>Brassicales</taxon>
        <taxon>Brassicaceae</taxon>
        <taxon>Camelineae</taxon>
        <taxon>Camelina</taxon>
    </lineage>
</organism>
<proteinExistence type="predicted"/>
<dbReference type="InterPro" id="IPR051304">
    <property type="entry name" value="SCF_F-box_domain"/>
</dbReference>
<reference evidence="3" key="2">
    <citation type="submission" date="2025-08" db="UniProtKB">
        <authorList>
            <consortium name="RefSeq"/>
        </authorList>
    </citation>
    <scope>IDENTIFICATION</scope>
    <source>
        <tissue evidence="3">Leaf</tissue>
    </source>
</reference>
<gene>
    <name evidence="3" type="primary">LOC104753575</name>
</gene>
<dbReference type="InterPro" id="IPR005174">
    <property type="entry name" value="KIB1-4_b-propeller"/>
</dbReference>
<evidence type="ECO:0000313" key="3">
    <source>
        <dbReference type="RefSeq" id="XP_010474109.1"/>
    </source>
</evidence>
<reference evidence="2" key="1">
    <citation type="journal article" date="2014" name="Nat. Commun.">
        <title>The emerging biofuel crop Camelina sativa retains a highly undifferentiated hexaploid genome structure.</title>
        <authorList>
            <person name="Kagale S."/>
            <person name="Koh C."/>
            <person name="Nixon J."/>
            <person name="Bollina V."/>
            <person name="Clarke W.E."/>
            <person name="Tuteja R."/>
            <person name="Spillane C."/>
            <person name="Robinson S.J."/>
            <person name="Links M.G."/>
            <person name="Clarke C."/>
            <person name="Higgins E.E."/>
            <person name="Huebert T."/>
            <person name="Sharpe A.G."/>
            <person name="Parkin I.A."/>
        </authorList>
    </citation>
    <scope>NUCLEOTIDE SEQUENCE [LARGE SCALE GENOMIC DNA]</scope>
    <source>
        <strain evidence="2">cv. DH55</strain>
    </source>
</reference>
<dbReference type="PANTHER" id="PTHR47123">
    <property type="entry name" value="F-BOX PROTEIN SKIP23"/>
    <property type="match status" value="1"/>
</dbReference>
<keyword evidence="2" id="KW-1185">Reference proteome</keyword>
<name>A0ABM0WPC8_CAMSA</name>
<dbReference type="Proteomes" id="UP000694864">
    <property type="component" value="Chromosome 16"/>
</dbReference>
<dbReference type="RefSeq" id="XP_010474109.1">
    <property type="nucleotide sequence ID" value="XM_010475807.1"/>
</dbReference>
<evidence type="ECO:0000259" key="1">
    <source>
        <dbReference type="Pfam" id="PF03478"/>
    </source>
</evidence>
<feature type="domain" description="KIB1-4 beta-propeller" evidence="1">
    <location>
        <begin position="93"/>
        <end position="346"/>
    </location>
</feature>
<sequence>MVVDWSNLPEELLNSIAVRLFSVVELKRFRSNCTSWRRSTVDIDKNTFLGRPVIHFNPIEPSETLLHDVVYRCNPGAVLSNVAFFRVTLSSSPSKGWIIKSDVDIINSRRICPVYPLSRYPLRCYSKSLNLLKVTVSKIQEAYVVLTKAKARVTAPGFQRSAHVKVKEGEDHHHGVLGIRWDGYITYWNGNVLRRLDQMGDHFSDIIVHKGVTYVLDSQGIVWCISSDLQISRFLSASVNETITNGCWGDMRFVEGCRELYVVERIPKENPQKRKDGFKLNYSMTVGFKVYKMDEELSKWVEVKTLGDKAFMMSPDTCFSVLAHEFHGCLQNSIYFTEKLWTKVFKLDNDNGSIITSNSSKSYFQMLSPSFLCNLFRKSKLLSL</sequence>
<dbReference type="GeneID" id="104753575"/>